<gene>
    <name evidence="1" type="ORF">AC631_00027</name>
</gene>
<dbReference type="PANTHER" id="PTHR43857:SF1">
    <property type="entry name" value="YJGH FAMILY PROTEIN"/>
    <property type="match status" value="1"/>
</dbReference>
<reference evidence="1 2" key="1">
    <citation type="submission" date="2015-11" db="EMBL/GenBank/DDBJ databases">
        <title>The genome of Debaryomyces fabryi.</title>
        <authorList>
            <person name="Tafer H."/>
            <person name="Lopandic K."/>
        </authorList>
    </citation>
    <scope>NUCLEOTIDE SEQUENCE [LARGE SCALE GENOMIC DNA]</scope>
    <source>
        <strain evidence="1 2">CBS 789</strain>
    </source>
</reference>
<comment type="caution">
    <text evidence="1">The sequence shown here is derived from an EMBL/GenBank/DDBJ whole genome shotgun (WGS) entry which is preliminary data.</text>
</comment>
<dbReference type="InterPro" id="IPR006175">
    <property type="entry name" value="YjgF/YER057c/UK114"/>
</dbReference>
<keyword evidence="2" id="KW-1185">Reference proteome</keyword>
<sequence length="131" mass="14971">MSSTPVFSNYETENNNKAFHYSRAVRVGPWIKCAGQGGWDKEGVIPDDHDKQVLLAFENVEKAIKAAKGNGWQDVITIRTYHLDISKFSIFVDQFKKYMPNHMPTWTCVEVTKLGDPDMLIEIEVEAYVTE</sequence>
<dbReference type="OrthoDB" id="309640at2759"/>
<accession>A0A0V1Q6U7</accession>
<dbReference type="Gene3D" id="3.30.1330.40">
    <property type="entry name" value="RutC-like"/>
    <property type="match status" value="1"/>
</dbReference>
<name>A0A0V1Q6U7_9ASCO</name>
<protein>
    <submittedName>
        <fullName evidence="1">Uncharacterized protein</fullName>
    </submittedName>
</protein>
<organism evidence="1 2">
    <name type="scientific">Debaryomyces fabryi</name>
    <dbReference type="NCBI Taxonomy" id="58627"/>
    <lineage>
        <taxon>Eukaryota</taxon>
        <taxon>Fungi</taxon>
        <taxon>Dikarya</taxon>
        <taxon>Ascomycota</taxon>
        <taxon>Saccharomycotina</taxon>
        <taxon>Pichiomycetes</taxon>
        <taxon>Debaryomycetaceae</taxon>
        <taxon>Debaryomyces</taxon>
    </lineage>
</organism>
<dbReference type="Proteomes" id="UP000054251">
    <property type="component" value="Unassembled WGS sequence"/>
</dbReference>
<evidence type="ECO:0000313" key="1">
    <source>
        <dbReference type="EMBL" id="KSA04156.1"/>
    </source>
</evidence>
<dbReference type="EMBL" id="LMYN01000001">
    <property type="protein sequence ID" value="KSA04156.1"/>
    <property type="molecule type" value="Genomic_DNA"/>
</dbReference>
<proteinExistence type="predicted"/>
<dbReference type="AlphaFoldDB" id="A0A0V1Q6U7"/>
<dbReference type="RefSeq" id="XP_015470258.1">
    <property type="nucleotide sequence ID" value="XM_015608857.1"/>
</dbReference>
<dbReference type="SUPFAM" id="SSF55298">
    <property type="entry name" value="YjgF-like"/>
    <property type="match status" value="1"/>
</dbReference>
<dbReference type="GeneID" id="26837036"/>
<dbReference type="Pfam" id="PF01042">
    <property type="entry name" value="Ribonuc_L-PSP"/>
    <property type="match status" value="1"/>
</dbReference>
<evidence type="ECO:0000313" key="2">
    <source>
        <dbReference type="Proteomes" id="UP000054251"/>
    </source>
</evidence>
<dbReference type="PANTHER" id="PTHR43857">
    <property type="entry name" value="BLR7761 PROTEIN"/>
    <property type="match status" value="1"/>
</dbReference>
<dbReference type="InterPro" id="IPR035959">
    <property type="entry name" value="RutC-like_sf"/>
</dbReference>